<accession>A0ABU7GZP0</accession>
<evidence type="ECO:0000313" key="4">
    <source>
        <dbReference type="Proteomes" id="UP001337681"/>
    </source>
</evidence>
<comment type="similarity">
    <text evidence="1">Belongs to the CapA family.</text>
</comment>
<dbReference type="InterPro" id="IPR029052">
    <property type="entry name" value="Metallo-depent_PP-like"/>
</dbReference>
<dbReference type="GO" id="GO:0016787">
    <property type="term" value="F:hydrolase activity"/>
    <property type="evidence" value="ECO:0007669"/>
    <property type="project" value="UniProtKB-KW"/>
</dbReference>
<dbReference type="SUPFAM" id="SSF56300">
    <property type="entry name" value="Metallo-dependent phosphatases"/>
    <property type="match status" value="1"/>
</dbReference>
<evidence type="ECO:0000313" key="3">
    <source>
        <dbReference type="EMBL" id="MEE1884282.1"/>
    </source>
</evidence>
<protein>
    <submittedName>
        <fullName evidence="3">CapA family protein</fullName>
        <ecNumber evidence="3">3.1.-.-</ecNumber>
    </submittedName>
</protein>
<dbReference type="InterPro" id="IPR019079">
    <property type="entry name" value="Capsule_synth_CapA"/>
</dbReference>
<dbReference type="InterPro" id="IPR052169">
    <property type="entry name" value="CW_Biosynth-Accessory"/>
</dbReference>
<sequence>MNYLKYLILCLIFSGCNSPKQKLQAVNFDQIENNQDSILITAVGDIMIGSTYPSPLHLPPNDGINSFKAVQNYLKGDIVFGNLEGTFLNDDTPPKCNDSISKNCYAFRMPEHYGKIIKNAGFNVLSIANNHINDFKSLGRKRTTKVLDSLNIHYAGLINKPYKSFTIKNKKFAFLAFAPNANTLSIHNLNEAKRLVDSLKKENHIVLVSFHGGGEGTDFEHVTRAPEIYINENRGNVYAFSHAVIDAGADLVLGHGPHVTRAVEVYKNKFIAYSLGNFCTYGKFNISGPSGIAPILNIYINEKGDFMSAKVISTAQSKSEGLTIDSLNNAFYKIKNLTDADFKGHQLDFSKVGYIKLK</sequence>
<dbReference type="PANTHER" id="PTHR33393">
    <property type="entry name" value="POLYGLUTAMINE SYNTHESIS ACCESSORY PROTEIN RV0574C-RELATED"/>
    <property type="match status" value="1"/>
</dbReference>
<dbReference type="Gene3D" id="3.60.21.10">
    <property type="match status" value="1"/>
</dbReference>
<reference evidence="3 4" key="1">
    <citation type="submission" date="2024-01" db="EMBL/GenBank/DDBJ databases">
        <title>Pedobacter sp. nov., isolated from oil-contaminated soil.</title>
        <authorList>
            <person name="Le N.T.T."/>
        </authorList>
    </citation>
    <scope>NUCLEOTIDE SEQUENCE [LARGE SCALE GENOMIC DNA]</scope>
    <source>
        <strain evidence="3 4">VNH31</strain>
    </source>
</reference>
<evidence type="ECO:0000259" key="2">
    <source>
        <dbReference type="SMART" id="SM00854"/>
    </source>
</evidence>
<dbReference type="EC" id="3.1.-.-" evidence="3"/>
<evidence type="ECO:0000256" key="1">
    <source>
        <dbReference type="ARBA" id="ARBA00005662"/>
    </source>
</evidence>
<dbReference type="PANTHER" id="PTHR33393:SF11">
    <property type="entry name" value="POLYGLUTAMINE SYNTHESIS ACCESSORY PROTEIN RV0574C-RELATED"/>
    <property type="match status" value="1"/>
</dbReference>
<dbReference type="EMBL" id="JAZDQU010000001">
    <property type="protein sequence ID" value="MEE1884282.1"/>
    <property type="molecule type" value="Genomic_DNA"/>
</dbReference>
<feature type="domain" description="Capsule synthesis protein CapA" evidence="2">
    <location>
        <begin position="39"/>
        <end position="282"/>
    </location>
</feature>
<dbReference type="Proteomes" id="UP001337681">
    <property type="component" value="Unassembled WGS sequence"/>
</dbReference>
<keyword evidence="3" id="KW-0378">Hydrolase</keyword>
<comment type="caution">
    <text evidence="3">The sequence shown here is derived from an EMBL/GenBank/DDBJ whole genome shotgun (WGS) entry which is preliminary data.</text>
</comment>
<proteinExistence type="inferred from homology"/>
<dbReference type="SMART" id="SM00854">
    <property type="entry name" value="PGA_cap"/>
    <property type="match status" value="1"/>
</dbReference>
<organism evidence="3 4">
    <name type="scientific">Pedobacter flavus</name>
    <dbReference type="NCBI Taxonomy" id="3113906"/>
    <lineage>
        <taxon>Bacteria</taxon>
        <taxon>Pseudomonadati</taxon>
        <taxon>Bacteroidota</taxon>
        <taxon>Sphingobacteriia</taxon>
        <taxon>Sphingobacteriales</taxon>
        <taxon>Sphingobacteriaceae</taxon>
        <taxon>Pedobacter</taxon>
    </lineage>
</organism>
<name>A0ABU7GZP0_9SPHI</name>
<dbReference type="RefSeq" id="WP_330145199.1">
    <property type="nucleotide sequence ID" value="NZ_JAZDQU010000001.1"/>
</dbReference>
<gene>
    <name evidence="3" type="ORF">VRU49_02505</name>
</gene>
<dbReference type="PROSITE" id="PS51257">
    <property type="entry name" value="PROKAR_LIPOPROTEIN"/>
    <property type="match status" value="1"/>
</dbReference>
<dbReference type="Pfam" id="PF09587">
    <property type="entry name" value="PGA_cap"/>
    <property type="match status" value="1"/>
</dbReference>
<keyword evidence="4" id="KW-1185">Reference proteome</keyword>
<dbReference type="CDD" id="cd07381">
    <property type="entry name" value="MPP_CapA"/>
    <property type="match status" value="1"/>
</dbReference>